<evidence type="ECO:0000313" key="2">
    <source>
        <dbReference type="Proteomes" id="UP000248786"/>
    </source>
</evidence>
<gene>
    <name evidence="1" type="ORF">C1G86_1588</name>
</gene>
<sequence length="39" mass="4327">MPGEFYIEDNKLKNDITEIKNSVSQVTNNVTTLVNRSGG</sequence>
<evidence type="ECO:0000313" key="1">
    <source>
        <dbReference type="EMBL" id="RAL70061.1"/>
    </source>
</evidence>
<reference evidence="1 2" key="1">
    <citation type="submission" date="2018-05" db="EMBL/GenBank/DDBJ databases">
        <title>Draft genome sequences of Dehalococcoides mccartyi strains RC and KS.</title>
        <authorList>
            <person name="Higgins S.A."/>
            <person name="Padilla-Crespo E."/>
            <person name="Loeffler F.E."/>
        </authorList>
    </citation>
    <scope>NUCLEOTIDE SEQUENCE [LARGE SCALE GENOMIC DNA]</scope>
    <source>
        <strain evidence="1 2">KS</strain>
    </source>
</reference>
<dbReference type="Proteomes" id="UP000248786">
    <property type="component" value="Unassembled WGS sequence"/>
</dbReference>
<proteinExistence type="predicted"/>
<dbReference type="EMBL" id="QGLD01000018">
    <property type="protein sequence ID" value="RAL70061.1"/>
    <property type="molecule type" value="Genomic_DNA"/>
</dbReference>
<accession>A0A328ERT6</accession>
<organism evidence="1 2">
    <name type="scientific">Dehalococcoides mccartyi</name>
    <dbReference type="NCBI Taxonomy" id="61435"/>
    <lineage>
        <taxon>Bacteria</taxon>
        <taxon>Bacillati</taxon>
        <taxon>Chloroflexota</taxon>
        <taxon>Dehalococcoidia</taxon>
        <taxon>Dehalococcoidales</taxon>
        <taxon>Dehalococcoidaceae</taxon>
        <taxon>Dehalococcoides</taxon>
    </lineage>
</organism>
<protein>
    <submittedName>
        <fullName evidence="1">Uncharacterized protein</fullName>
    </submittedName>
</protein>
<dbReference type="AlphaFoldDB" id="A0A328ERT6"/>
<comment type="caution">
    <text evidence="1">The sequence shown here is derived from an EMBL/GenBank/DDBJ whole genome shotgun (WGS) entry which is preliminary data.</text>
</comment>
<name>A0A328ERT6_9CHLR</name>